<dbReference type="AlphaFoldDB" id="A0A7Y3TYL5"/>
<dbReference type="RefSeq" id="WP_171702602.1">
    <property type="nucleotide sequence ID" value="NZ_JABFHI010000004.1"/>
</dbReference>
<name>A0A7Y3TYL5_9GAMM</name>
<evidence type="ECO:0000313" key="2">
    <source>
        <dbReference type="Proteomes" id="UP000588806"/>
    </source>
</evidence>
<protein>
    <submittedName>
        <fullName evidence="1">Uncharacterized protein</fullName>
    </submittedName>
</protein>
<evidence type="ECO:0000313" key="1">
    <source>
        <dbReference type="EMBL" id="NOG32140.1"/>
    </source>
</evidence>
<gene>
    <name evidence="1" type="ORF">HLB35_10900</name>
</gene>
<accession>A0A7Y3TYL5</accession>
<comment type="caution">
    <text evidence="1">The sequence shown here is derived from an EMBL/GenBank/DDBJ whole genome shotgun (WGS) entry which is preliminary data.</text>
</comment>
<reference evidence="1 2" key="1">
    <citation type="submission" date="2020-05" db="EMBL/GenBank/DDBJ databases">
        <authorList>
            <person name="Ruan W."/>
            <person name="Jeon C.O."/>
            <person name="Chun B.H."/>
        </authorList>
    </citation>
    <scope>NUCLEOTIDE SEQUENCE [LARGE SCALE GENOMIC DNA]</scope>
    <source>
        <strain evidence="1 2">TBZ9</strain>
    </source>
</reference>
<dbReference type="EMBL" id="JABFHI010000004">
    <property type="protein sequence ID" value="NOG32140.1"/>
    <property type="molecule type" value="Genomic_DNA"/>
</dbReference>
<keyword evidence="2" id="KW-1185">Reference proteome</keyword>
<proteinExistence type="predicted"/>
<dbReference type="Proteomes" id="UP000588806">
    <property type="component" value="Unassembled WGS sequence"/>
</dbReference>
<reference evidence="1 2" key="2">
    <citation type="submission" date="2020-06" db="EMBL/GenBank/DDBJ databases">
        <title>Halomonas songnenensis sp. nov., a moderately halophilic bacterium isolated from saline and alkaline soils.</title>
        <authorList>
            <person name="Jiang J."/>
            <person name="Pan Y."/>
        </authorList>
    </citation>
    <scope>NUCLEOTIDE SEQUENCE [LARGE SCALE GENOMIC DNA]</scope>
    <source>
        <strain evidence="1 2">TBZ9</strain>
    </source>
</reference>
<sequence length="88" mass="8729">MSDQWTSGSNSISFTLEYPSTVTLDDVSLQGGGALSTSSSSFSSGGITTASYSLSATNGSTSGVLEFEFAISGGNEVGVTTGDDGIIA</sequence>
<organism evidence="1 2">
    <name type="scientific">Vreelandella azerica</name>
    <dbReference type="NCBI Taxonomy" id="2732867"/>
    <lineage>
        <taxon>Bacteria</taxon>
        <taxon>Pseudomonadati</taxon>
        <taxon>Pseudomonadota</taxon>
        <taxon>Gammaproteobacteria</taxon>
        <taxon>Oceanospirillales</taxon>
        <taxon>Halomonadaceae</taxon>
        <taxon>Vreelandella</taxon>
    </lineage>
</organism>